<reference evidence="1" key="1">
    <citation type="submission" date="2014-11" db="EMBL/GenBank/DDBJ databases">
        <authorList>
            <person name="Amaro Gonzalez C."/>
        </authorList>
    </citation>
    <scope>NUCLEOTIDE SEQUENCE</scope>
</reference>
<name>A0A0E9UU86_ANGAN</name>
<dbReference type="AlphaFoldDB" id="A0A0E9UU86"/>
<sequence>MQLIKNKTKIKIINTSSCCVMFHSQLN</sequence>
<evidence type="ECO:0000313" key="1">
    <source>
        <dbReference type="EMBL" id="JAH68533.1"/>
    </source>
</evidence>
<protein>
    <submittedName>
        <fullName evidence="1">Uncharacterized protein</fullName>
    </submittedName>
</protein>
<dbReference type="EMBL" id="GBXM01040044">
    <property type="protein sequence ID" value="JAH68533.1"/>
    <property type="molecule type" value="Transcribed_RNA"/>
</dbReference>
<proteinExistence type="predicted"/>
<accession>A0A0E9UU86</accession>
<reference evidence="1" key="2">
    <citation type="journal article" date="2015" name="Fish Shellfish Immunol.">
        <title>Early steps in the European eel (Anguilla anguilla)-Vibrio vulnificus interaction in the gills: Role of the RtxA13 toxin.</title>
        <authorList>
            <person name="Callol A."/>
            <person name="Pajuelo D."/>
            <person name="Ebbesson L."/>
            <person name="Teles M."/>
            <person name="MacKenzie S."/>
            <person name="Amaro C."/>
        </authorList>
    </citation>
    <scope>NUCLEOTIDE SEQUENCE</scope>
</reference>
<organism evidence="1">
    <name type="scientific">Anguilla anguilla</name>
    <name type="common">European freshwater eel</name>
    <name type="synonym">Muraena anguilla</name>
    <dbReference type="NCBI Taxonomy" id="7936"/>
    <lineage>
        <taxon>Eukaryota</taxon>
        <taxon>Metazoa</taxon>
        <taxon>Chordata</taxon>
        <taxon>Craniata</taxon>
        <taxon>Vertebrata</taxon>
        <taxon>Euteleostomi</taxon>
        <taxon>Actinopterygii</taxon>
        <taxon>Neopterygii</taxon>
        <taxon>Teleostei</taxon>
        <taxon>Anguilliformes</taxon>
        <taxon>Anguillidae</taxon>
        <taxon>Anguilla</taxon>
    </lineage>
</organism>